<evidence type="ECO:0000313" key="2">
    <source>
        <dbReference type="EMBL" id="QHT74471.1"/>
    </source>
</evidence>
<accession>A0A6C0H1P8</accession>
<proteinExistence type="predicted"/>
<feature type="transmembrane region" description="Helical" evidence="1">
    <location>
        <begin position="6"/>
        <end position="26"/>
    </location>
</feature>
<evidence type="ECO:0000256" key="1">
    <source>
        <dbReference type="SAM" id="Phobius"/>
    </source>
</evidence>
<reference evidence="2" key="1">
    <citation type="journal article" date="2020" name="Nature">
        <title>Giant virus diversity and host interactions through global metagenomics.</title>
        <authorList>
            <person name="Schulz F."/>
            <person name="Roux S."/>
            <person name="Paez-Espino D."/>
            <person name="Jungbluth S."/>
            <person name="Walsh D.A."/>
            <person name="Denef V.J."/>
            <person name="McMahon K.D."/>
            <person name="Konstantinidis K.T."/>
            <person name="Eloe-Fadrosh E.A."/>
            <person name="Kyrpides N.C."/>
            <person name="Woyke T."/>
        </authorList>
    </citation>
    <scope>NUCLEOTIDE SEQUENCE</scope>
    <source>
        <strain evidence="2">GVMAG-M-3300023179-59</strain>
    </source>
</reference>
<dbReference type="EMBL" id="MN739850">
    <property type="protein sequence ID" value="QHT74471.1"/>
    <property type="molecule type" value="Genomic_DNA"/>
</dbReference>
<dbReference type="AlphaFoldDB" id="A0A6C0H1P8"/>
<organism evidence="2">
    <name type="scientific">viral metagenome</name>
    <dbReference type="NCBI Taxonomy" id="1070528"/>
    <lineage>
        <taxon>unclassified sequences</taxon>
        <taxon>metagenomes</taxon>
        <taxon>organismal metagenomes</taxon>
    </lineage>
</organism>
<name>A0A6C0H1P8_9ZZZZ</name>
<keyword evidence="1" id="KW-0812">Transmembrane</keyword>
<protein>
    <submittedName>
        <fullName evidence="2">Uncharacterized protein</fullName>
    </submittedName>
</protein>
<keyword evidence="1" id="KW-1133">Transmembrane helix</keyword>
<sequence length="112" mass="12925">MSFSAMLIYTGLAAIMVFALHSYGYVKTQNTQKYSRTYLRHRENTNFERIVKYCTKFNTSSFLPINFTNIIVNHGVVLPSVSVPYMPNHMDIITNVVQIQPLPYVGNLRFVQ</sequence>
<keyword evidence="1" id="KW-0472">Membrane</keyword>